<reference evidence="1 2" key="1">
    <citation type="submission" date="2019-07" db="EMBL/GenBank/DDBJ databases">
        <title>Genomes of sea-ice associated Colwellia species.</title>
        <authorList>
            <person name="Bowman J.P."/>
        </authorList>
    </citation>
    <scope>NUCLEOTIDE SEQUENCE [LARGE SCALE GENOMIC DNA]</scope>
    <source>
        <strain evidence="1 2">ACAM 459</strain>
    </source>
</reference>
<dbReference type="RefSeq" id="WP_146785412.1">
    <property type="nucleotide sequence ID" value="NZ_VOLT01000003.1"/>
</dbReference>
<evidence type="ECO:0000313" key="2">
    <source>
        <dbReference type="Proteomes" id="UP000321822"/>
    </source>
</evidence>
<comment type="caution">
    <text evidence="1">The sequence shown here is derived from an EMBL/GenBank/DDBJ whole genome shotgun (WGS) entry which is preliminary data.</text>
</comment>
<protein>
    <submittedName>
        <fullName evidence="1">Uncharacterized protein</fullName>
    </submittedName>
</protein>
<gene>
    <name evidence="1" type="ORF">ESZ36_06770</name>
</gene>
<name>A0A5C6QLY4_9GAMM</name>
<dbReference type="Proteomes" id="UP000321822">
    <property type="component" value="Unassembled WGS sequence"/>
</dbReference>
<accession>A0A5C6QLY4</accession>
<keyword evidence="2" id="KW-1185">Reference proteome</keyword>
<organism evidence="1 2">
    <name type="scientific">Colwellia demingiae</name>
    <dbReference type="NCBI Taxonomy" id="89401"/>
    <lineage>
        <taxon>Bacteria</taxon>
        <taxon>Pseudomonadati</taxon>
        <taxon>Pseudomonadota</taxon>
        <taxon>Gammaproteobacteria</taxon>
        <taxon>Alteromonadales</taxon>
        <taxon>Colwelliaceae</taxon>
        <taxon>Colwellia</taxon>
    </lineage>
</organism>
<evidence type="ECO:0000313" key="1">
    <source>
        <dbReference type="EMBL" id="TWX69650.1"/>
    </source>
</evidence>
<proteinExistence type="predicted"/>
<sequence length="153" mass="17523">MQTDKNIPDYLTDDFSMYLENVTSLTDPENPELLSIYLTNLFEQLKATPLLFSGMVDQLAMAITTKIRIDSKNLALVDLAEEPSWADVKPFVGVHADARACITEMMKHEEQDLKIAVLLIHFYNRYDATPLKAEEDDFDQVDDYGSDDFDENY</sequence>
<dbReference type="EMBL" id="VOLT01000003">
    <property type="protein sequence ID" value="TWX69650.1"/>
    <property type="molecule type" value="Genomic_DNA"/>
</dbReference>
<dbReference type="AlphaFoldDB" id="A0A5C6QLY4"/>
<dbReference type="OrthoDB" id="6384638at2"/>